<organism evidence="2 3">
    <name type="scientific">Pleomorphomonas carboxyditropha</name>
    <dbReference type="NCBI Taxonomy" id="2023338"/>
    <lineage>
        <taxon>Bacteria</taxon>
        <taxon>Pseudomonadati</taxon>
        <taxon>Pseudomonadota</taxon>
        <taxon>Alphaproteobacteria</taxon>
        <taxon>Hyphomicrobiales</taxon>
        <taxon>Pleomorphomonadaceae</taxon>
        <taxon>Pleomorphomonas</taxon>
    </lineage>
</organism>
<name>A0A2G9WXT1_9HYPH</name>
<dbReference type="Pfam" id="PF18863">
    <property type="entry name" value="AbiJ_NTD4"/>
    <property type="match status" value="1"/>
</dbReference>
<dbReference type="InterPro" id="IPR049503">
    <property type="entry name" value="AbiJ_NTD4"/>
</dbReference>
<gene>
    <name evidence="2" type="ORF">CJ014_09155</name>
</gene>
<dbReference type="OrthoDB" id="9786278at2"/>
<dbReference type="AlphaFoldDB" id="A0A2G9WXT1"/>
<comment type="caution">
    <text evidence="2">The sequence shown here is derived from an EMBL/GenBank/DDBJ whole genome shotgun (WGS) entry which is preliminary data.</text>
</comment>
<accession>A0A2G9WXT1</accession>
<dbReference type="Proteomes" id="UP000231070">
    <property type="component" value="Unassembled WGS sequence"/>
</dbReference>
<sequence length="265" mass="30165">MSRYFSDRHGFGGPEPEIMLREAAPEELRFGVAAIARNAGMKPSTIRHIICSVLFEAPDQSNWSEYPNIWDEVLRLLRSCEWYKVYDIAETLWRNLEYDFEHQDLFQNELNRLFKDKGIGWELKSPNGIVYRGDATFTALTDEAEKLFTATERQTAATEIKEALKDISRRPEPDRTGAIQHSMAALECVARHVTGQPKPTLGELIPRLNLPNPLDQALPKIWGYASERGRHLREGRDPSASEAELVVSLACALGVYLIRRNDEIP</sequence>
<feature type="domain" description="HEPN AbiJ-N-terminal" evidence="1">
    <location>
        <begin position="3"/>
        <end position="145"/>
    </location>
</feature>
<evidence type="ECO:0000313" key="2">
    <source>
        <dbReference type="EMBL" id="PIO99474.1"/>
    </source>
</evidence>
<reference evidence="2 3" key="1">
    <citation type="submission" date="2017-08" db="EMBL/GenBank/DDBJ databases">
        <title>Pleomorphomonas carboxidotrophicus sp. nov., a new mesophilic hydrogenogenic carboxidotroph.</title>
        <authorList>
            <person name="Esquivel-Elizondo S."/>
            <person name="Krajmalnik-Brown R."/>
            <person name="Maldonado J."/>
        </authorList>
    </citation>
    <scope>NUCLEOTIDE SEQUENCE [LARGE SCALE GENOMIC DNA]</scope>
    <source>
        <strain evidence="2 3">SVCO-16</strain>
    </source>
</reference>
<dbReference type="RefSeq" id="WP_100080179.1">
    <property type="nucleotide sequence ID" value="NZ_NQVN01000004.1"/>
</dbReference>
<evidence type="ECO:0000313" key="3">
    <source>
        <dbReference type="Proteomes" id="UP000231070"/>
    </source>
</evidence>
<keyword evidence="3" id="KW-1185">Reference proteome</keyword>
<protein>
    <recommendedName>
        <fullName evidence="1">HEPN AbiJ-N-terminal domain-containing protein</fullName>
    </recommendedName>
</protein>
<dbReference type="EMBL" id="NQVN01000004">
    <property type="protein sequence ID" value="PIO99474.1"/>
    <property type="molecule type" value="Genomic_DNA"/>
</dbReference>
<evidence type="ECO:0000259" key="1">
    <source>
        <dbReference type="Pfam" id="PF18863"/>
    </source>
</evidence>
<proteinExistence type="predicted"/>